<dbReference type="GO" id="GO:0006396">
    <property type="term" value="P:RNA processing"/>
    <property type="evidence" value="ECO:0007669"/>
    <property type="project" value="InterPro"/>
</dbReference>
<keyword evidence="5" id="KW-1185">Reference proteome</keyword>
<evidence type="ECO:0000256" key="1">
    <source>
        <dbReference type="ARBA" id="ARBA00022603"/>
    </source>
</evidence>
<evidence type="ECO:0000259" key="3">
    <source>
        <dbReference type="Pfam" id="PF00588"/>
    </source>
</evidence>
<dbReference type="EMBL" id="JAKCXM010000158">
    <property type="protein sequence ID" value="KAJ0400292.1"/>
    <property type="molecule type" value="Genomic_DNA"/>
</dbReference>
<comment type="caution">
    <text evidence="4">The sequence shown here is derived from an EMBL/GenBank/DDBJ whole genome shotgun (WGS) entry which is preliminary data.</text>
</comment>
<evidence type="ECO:0000313" key="5">
    <source>
        <dbReference type="Proteomes" id="UP001209570"/>
    </source>
</evidence>
<dbReference type="InterPro" id="IPR001537">
    <property type="entry name" value="SpoU_MeTrfase"/>
</dbReference>
<dbReference type="Proteomes" id="UP001209570">
    <property type="component" value="Unassembled WGS sequence"/>
</dbReference>
<dbReference type="InterPro" id="IPR029028">
    <property type="entry name" value="Alpha/beta_knot_MTases"/>
</dbReference>
<dbReference type="GO" id="GO:0032259">
    <property type="term" value="P:methylation"/>
    <property type="evidence" value="ECO:0007669"/>
    <property type="project" value="UniProtKB-KW"/>
</dbReference>
<accession>A0AAD5Q8F4</accession>
<dbReference type="PANTHER" id="PTHR43191">
    <property type="entry name" value="RRNA METHYLTRANSFERASE 3"/>
    <property type="match status" value="1"/>
</dbReference>
<dbReference type="InterPro" id="IPR029026">
    <property type="entry name" value="tRNA_m1G_MTases_N"/>
</dbReference>
<evidence type="ECO:0000313" key="4">
    <source>
        <dbReference type="EMBL" id="KAJ0400292.1"/>
    </source>
</evidence>
<sequence>MTDASSPRPALYVVLSNTSGKQNLGTYLRTATAFGATQVIVVGSQRFGTHGAHRAHKYVDIVHFYKYSEAQEYLLSQNCAIVGIAQRLDDAVSSSAVHAMPFTGSTAFVVDNENPGVLSPEQAAICDAFVHVPFHGVQPSQAPALDATVVTAIALHHFTKWAAFPVRAFEATSTQGKFVLDDYPTVEAVKQDRRAQEVAAARLAHRSLDVDELIDPGLANIFG</sequence>
<feature type="domain" description="tRNA/rRNA methyltransferase SpoU type" evidence="3">
    <location>
        <begin position="11"/>
        <end position="140"/>
    </location>
</feature>
<gene>
    <name evidence="4" type="ORF">P43SY_006132</name>
</gene>
<dbReference type="GO" id="GO:0008173">
    <property type="term" value="F:RNA methyltransferase activity"/>
    <property type="evidence" value="ECO:0007669"/>
    <property type="project" value="InterPro"/>
</dbReference>
<dbReference type="Gene3D" id="3.40.1280.10">
    <property type="match status" value="1"/>
</dbReference>
<dbReference type="AlphaFoldDB" id="A0AAD5Q8F4"/>
<dbReference type="GO" id="GO:0003723">
    <property type="term" value="F:RNA binding"/>
    <property type="evidence" value="ECO:0007669"/>
    <property type="project" value="InterPro"/>
</dbReference>
<name>A0AAD5Q8F4_PYTIN</name>
<organism evidence="4 5">
    <name type="scientific">Pythium insidiosum</name>
    <name type="common">Pythiosis disease agent</name>
    <dbReference type="NCBI Taxonomy" id="114742"/>
    <lineage>
        <taxon>Eukaryota</taxon>
        <taxon>Sar</taxon>
        <taxon>Stramenopiles</taxon>
        <taxon>Oomycota</taxon>
        <taxon>Peronosporomycetes</taxon>
        <taxon>Pythiales</taxon>
        <taxon>Pythiaceae</taxon>
        <taxon>Pythium</taxon>
    </lineage>
</organism>
<dbReference type="PANTHER" id="PTHR43191:SF7">
    <property type="entry name" value="OBP33PEP LIKE PROTEIN"/>
    <property type="match status" value="1"/>
</dbReference>
<proteinExistence type="predicted"/>
<dbReference type="SUPFAM" id="SSF75217">
    <property type="entry name" value="alpha/beta knot"/>
    <property type="match status" value="1"/>
</dbReference>
<keyword evidence="1" id="KW-0489">Methyltransferase</keyword>
<evidence type="ECO:0000256" key="2">
    <source>
        <dbReference type="ARBA" id="ARBA00022679"/>
    </source>
</evidence>
<dbReference type="InterPro" id="IPR051259">
    <property type="entry name" value="rRNA_Methyltransferase"/>
</dbReference>
<keyword evidence="2" id="KW-0808">Transferase</keyword>
<reference evidence="4" key="1">
    <citation type="submission" date="2021-12" db="EMBL/GenBank/DDBJ databases">
        <title>Prjna785345.</title>
        <authorList>
            <person name="Rujirawat T."/>
            <person name="Krajaejun T."/>
        </authorList>
    </citation>
    <scope>NUCLEOTIDE SEQUENCE</scope>
    <source>
        <strain evidence="4">Pi057C3</strain>
    </source>
</reference>
<protein>
    <recommendedName>
        <fullName evidence="3">tRNA/rRNA methyltransferase SpoU type domain-containing protein</fullName>
    </recommendedName>
</protein>
<dbReference type="Pfam" id="PF00588">
    <property type="entry name" value="SpoU_methylase"/>
    <property type="match status" value="1"/>
</dbReference>